<keyword evidence="2" id="KW-1185">Reference proteome</keyword>
<proteinExistence type="predicted"/>
<evidence type="ECO:0000313" key="1">
    <source>
        <dbReference type="EMBL" id="SNR96681.1"/>
    </source>
</evidence>
<name>A0A239AMT8_9ACTN</name>
<dbReference type="Proteomes" id="UP000198282">
    <property type="component" value="Unassembled WGS sequence"/>
</dbReference>
<accession>A0A239AMT8</accession>
<evidence type="ECO:0000313" key="2">
    <source>
        <dbReference type="Proteomes" id="UP000198282"/>
    </source>
</evidence>
<reference evidence="1 2" key="1">
    <citation type="submission" date="2017-06" db="EMBL/GenBank/DDBJ databases">
        <authorList>
            <person name="Kim H.J."/>
            <person name="Triplett B.A."/>
        </authorList>
    </citation>
    <scope>NUCLEOTIDE SEQUENCE [LARGE SCALE GENOMIC DNA]</scope>
    <source>
        <strain evidence="1 2">CGMCC 4.2132</strain>
    </source>
</reference>
<sequence length="62" mass="6789">MPMLDRVRAVTQVASTIAALKLALAAMARLRDTHGMIKRGRHWYRLFAQVRSVGGTVPAALS</sequence>
<dbReference type="EMBL" id="FZOD01000002">
    <property type="protein sequence ID" value="SNR96681.1"/>
    <property type="molecule type" value="Genomic_DNA"/>
</dbReference>
<gene>
    <name evidence="1" type="ORF">SAMN05216276_100227</name>
</gene>
<dbReference type="AlphaFoldDB" id="A0A239AMT8"/>
<protein>
    <submittedName>
        <fullName evidence="1">Uncharacterized protein</fullName>
    </submittedName>
</protein>
<organism evidence="1 2">
    <name type="scientific">Streptosporangium subroseum</name>
    <dbReference type="NCBI Taxonomy" id="106412"/>
    <lineage>
        <taxon>Bacteria</taxon>
        <taxon>Bacillati</taxon>
        <taxon>Actinomycetota</taxon>
        <taxon>Actinomycetes</taxon>
        <taxon>Streptosporangiales</taxon>
        <taxon>Streptosporangiaceae</taxon>
        <taxon>Streptosporangium</taxon>
    </lineage>
</organism>